<dbReference type="Pfam" id="PF13384">
    <property type="entry name" value="HTH_23"/>
    <property type="match status" value="1"/>
</dbReference>
<comment type="caution">
    <text evidence="2">The sequence shown here is derived from an EMBL/GenBank/DDBJ whole genome shotgun (WGS) entry which is preliminary data.</text>
</comment>
<sequence length="105" mass="11918">MPRRPRYEPSAYIDRFERGMSITEIATDLGVSYDTVRRTLAHAGFARRGPDPADTSEYVHRYEQGESIRQIAIDTGVSYGAIRRALLASGVTLRPRGGRRQRRHT</sequence>
<accession>A0ABP7F4E2</accession>
<dbReference type="RefSeq" id="WP_344967725.1">
    <property type="nucleotide sequence ID" value="NZ_BAABDD010000003.1"/>
</dbReference>
<reference evidence="3" key="1">
    <citation type="journal article" date="2019" name="Int. J. Syst. Evol. Microbiol.">
        <title>The Global Catalogue of Microorganisms (GCM) 10K type strain sequencing project: providing services to taxonomists for standard genome sequencing and annotation.</title>
        <authorList>
            <consortium name="The Broad Institute Genomics Platform"/>
            <consortium name="The Broad Institute Genome Sequencing Center for Infectious Disease"/>
            <person name="Wu L."/>
            <person name="Ma J."/>
        </authorList>
    </citation>
    <scope>NUCLEOTIDE SEQUENCE [LARGE SCALE GENOMIC DNA]</scope>
    <source>
        <strain evidence="3">JCM 17137</strain>
    </source>
</reference>
<evidence type="ECO:0000313" key="3">
    <source>
        <dbReference type="Proteomes" id="UP001500908"/>
    </source>
</evidence>
<feature type="domain" description="Helix-turn-helix" evidence="1">
    <location>
        <begin position="56"/>
        <end position="100"/>
    </location>
</feature>
<dbReference type="Proteomes" id="UP001500908">
    <property type="component" value="Unassembled WGS sequence"/>
</dbReference>
<proteinExistence type="predicted"/>
<protein>
    <recommendedName>
        <fullName evidence="1">Helix-turn-helix domain-containing protein</fullName>
    </recommendedName>
</protein>
<gene>
    <name evidence="2" type="ORF">GCM10022402_09860</name>
</gene>
<name>A0ABP7F4E2_9ACTN</name>
<keyword evidence="3" id="KW-1185">Reference proteome</keyword>
<evidence type="ECO:0000313" key="2">
    <source>
        <dbReference type="EMBL" id="GAA3731198.1"/>
    </source>
</evidence>
<dbReference type="Pfam" id="PF19575">
    <property type="entry name" value="HTH_58"/>
    <property type="match status" value="1"/>
</dbReference>
<dbReference type="Gene3D" id="1.10.10.60">
    <property type="entry name" value="Homeodomain-like"/>
    <property type="match status" value="2"/>
</dbReference>
<evidence type="ECO:0000259" key="1">
    <source>
        <dbReference type="Pfam" id="PF19575"/>
    </source>
</evidence>
<dbReference type="InterPro" id="IPR045745">
    <property type="entry name" value="HTH_58_Actinobacteria-type"/>
</dbReference>
<dbReference type="EMBL" id="BAABDD010000003">
    <property type="protein sequence ID" value="GAA3731198.1"/>
    <property type="molecule type" value="Genomic_DNA"/>
</dbReference>
<organism evidence="2 3">
    <name type="scientific">Salinactinospora qingdaonensis</name>
    <dbReference type="NCBI Taxonomy" id="702744"/>
    <lineage>
        <taxon>Bacteria</taxon>
        <taxon>Bacillati</taxon>
        <taxon>Actinomycetota</taxon>
        <taxon>Actinomycetes</taxon>
        <taxon>Streptosporangiales</taxon>
        <taxon>Nocardiopsidaceae</taxon>
        <taxon>Salinactinospora</taxon>
    </lineage>
</organism>